<reference evidence="2" key="1">
    <citation type="submission" date="2018-05" db="EMBL/GenBank/DDBJ databases">
        <authorList>
            <person name="Lanie J.A."/>
            <person name="Ng W.-L."/>
            <person name="Kazmierczak K.M."/>
            <person name="Andrzejewski T.M."/>
            <person name="Davidsen T.M."/>
            <person name="Wayne K.J."/>
            <person name="Tettelin H."/>
            <person name="Glass J.I."/>
            <person name="Rusch D."/>
            <person name="Podicherti R."/>
            <person name="Tsui H.-C.T."/>
            <person name="Winkler M.E."/>
        </authorList>
    </citation>
    <scope>NUCLEOTIDE SEQUENCE</scope>
</reference>
<feature type="domain" description="Flagellin N-terminal" evidence="1">
    <location>
        <begin position="3"/>
        <end position="132"/>
    </location>
</feature>
<protein>
    <recommendedName>
        <fullName evidence="1">Flagellin N-terminal domain-containing protein</fullName>
    </recommendedName>
</protein>
<accession>A0A383F321</accession>
<dbReference type="GO" id="GO:0009288">
    <property type="term" value="C:bacterial-type flagellum"/>
    <property type="evidence" value="ECO:0007669"/>
    <property type="project" value="InterPro"/>
</dbReference>
<dbReference type="SUPFAM" id="SSF64518">
    <property type="entry name" value="Phase 1 flagellin"/>
    <property type="match status" value="1"/>
</dbReference>
<proteinExistence type="predicted"/>
<gene>
    <name evidence="2" type="ORF">METZ01_LOCUS515784</name>
</gene>
<dbReference type="AlphaFoldDB" id="A0A383F321"/>
<dbReference type="PANTHER" id="PTHR42792:SF2">
    <property type="entry name" value="FLAGELLIN"/>
    <property type="match status" value="1"/>
</dbReference>
<dbReference type="PANTHER" id="PTHR42792">
    <property type="entry name" value="FLAGELLIN"/>
    <property type="match status" value="1"/>
</dbReference>
<evidence type="ECO:0000259" key="1">
    <source>
        <dbReference type="Pfam" id="PF00669"/>
    </source>
</evidence>
<organism evidence="2">
    <name type="scientific">marine metagenome</name>
    <dbReference type="NCBI Taxonomy" id="408172"/>
    <lineage>
        <taxon>unclassified sequences</taxon>
        <taxon>metagenomes</taxon>
        <taxon>ecological metagenomes</taxon>
    </lineage>
</organism>
<evidence type="ECO:0000313" key="2">
    <source>
        <dbReference type="EMBL" id="SVE62930.1"/>
    </source>
</evidence>
<feature type="non-terminal residue" evidence="2">
    <location>
        <position position="200"/>
    </location>
</feature>
<dbReference type="Gene3D" id="1.20.1330.10">
    <property type="entry name" value="f41 fragment of flagellin, N-terminal domain"/>
    <property type="match status" value="1"/>
</dbReference>
<sequence>MTASHSALNMSRANDLLKKSMMRLSSGKRIISPADDAGGLAVGMKLQSQLRRTAATKQNIQNGVSFLQMQDGALKVTGEILDRMAELKSFFNDVSKNALDRETYNHEFKELQAQLVELQSSKFNGVSLFAKTEPDNNPMKIITTEDGLTGKVELNRTGLFENLQSKYGADGELNSGSHGEYRQLVGNFTVDGGLLDSSPG</sequence>
<dbReference type="Pfam" id="PF00669">
    <property type="entry name" value="Flagellin_N"/>
    <property type="match status" value="1"/>
</dbReference>
<dbReference type="InterPro" id="IPR001492">
    <property type="entry name" value="Flagellin"/>
</dbReference>
<dbReference type="PRINTS" id="PR00207">
    <property type="entry name" value="FLAGELLIN"/>
</dbReference>
<name>A0A383F321_9ZZZZ</name>
<dbReference type="InterPro" id="IPR001029">
    <property type="entry name" value="Flagellin_N"/>
</dbReference>
<dbReference type="EMBL" id="UINC01230696">
    <property type="protein sequence ID" value="SVE62930.1"/>
    <property type="molecule type" value="Genomic_DNA"/>
</dbReference>
<dbReference type="GO" id="GO:0005198">
    <property type="term" value="F:structural molecule activity"/>
    <property type="evidence" value="ECO:0007669"/>
    <property type="project" value="InterPro"/>
</dbReference>